<dbReference type="STRING" id="765257.A0A0C9ZLM9"/>
<dbReference type="Proteomes" id="UP000054018">
    <property type="component" value="Unassembled WGS sequence"/>
</dbReference>
<evidence type="ECO:0000256" key="2">
    <source>
        <dbReference type="ARBA" id="ARBA00009265"/>
    </source>
</evidence>
<dbReference type="SUPFAM" id="SSF48452">
    <property type="entry name" value="TPR-like"/>
    <property type="match status" value="1"/>
</dbReference>
<feature type="region of interest" description="Disordered" evidence="5">
    <location>
        <begin position="1611"/>
        <end position="1674"/>
    </location>
</feature>
<keyword evidence="3" id="KW-0143">Chaperone</keyword>
<feature type="compositionally biased region" description="Polar residues" evidence="5">
    <location>
        <begin position="1624"/>
        <end position="1646"/>
    </location>
</feature>
<dbReference type="GO" id="GO:1902369">
    <property type="term" value="P:negative regulation of RNA catabolic process"/>
    <property type="evidence" value="ECO:0007669"/>
    <property type="project" value="TreeGrafter"/>
</dbReference>
<feature type="compositionally biased region" description="Polar residues" evidence="5">
    <location>
        <begin position="1367"/>
        <end position="1376"/>
    </location>
</feature>
<dbReference type="Pfam" id="PF08424">
    <property type="entry name" value="NRDE-2"/>
    <property type="match status" value="1"/>
</dbReference>
<comment type="similarity">
    <text evidence="2">Belongs to the NRDE2 family.</text>
</comment>
<organism evidence="6 7">
    <name type="scientific">Pisolithus microcarpus 441</name>
    <dbReference type="NCBI Taxonomy" id="765257"/>
    <lineage>
        <taxon>Eukaryota</taxon>
        <taxon>Fungi</taxon>
        <taxon>Dikarya</taxon>
        <taxon>Basidiomycota</taxon>
        <taxon>Agaricomycotina</taxon>
        <taxon>Agaricomycetes</taxon>
        <taxon>Agaricomycetidae</taxon>
        <taxon>Boletales</taxon>
        <taxon>Sclerodermatineae</taxon>
        <taxon>Pisolithaceae</taxon>
        <taxon>Pisolithus</taxon>
    </lineage>
</organism>
<feature type="region of interest" description="Disordered" evidence="5">
    <location>
        <begin position="1002"/>
        <end position="1023"/>
    </location>
</feature>
<dbReference type="InterPro" id="IPR011990">
    <property type="entry name" value="TPR-like_helical_dom_sf"/>
</dbReference>
<feature type="compositionally biased region" description="Basic and acidic residues" evidence="5">
    <location>
        <begin position="1432"/>
        <end position="1441"/>
    </location>
</feature>
<gene>
    <name evidence="6" type="ORF">PISMIDRAFT_21066</name>
</gene>
<feature type="compositionally biased region" description="Low complexity" evidence="5">
    <location>
        <begin position="43"/>
        <end position="61"/>
    </location>
</feature>
<feature type="compositionally biased region" description="Low complexity" evidence="5">
    <location>
        <begin position="1195"/>
        <end position="1214"/>
    </location>
</feature>
<dbReference type="GO" id="GO:0031048">
    <property type="term" value="P:regulatory ncRNA-mediated heterochromatin formation"/>
    <property type="evidence" value="ECO:0007669"/>
    <property type="project" value="TreeGrafter"/>
</dbReference>
<evidence type="ECO:0000256" key="5">
    <source>
        <dbReference type="SAM" id="MobiDB-lite"/>
    </source>
</evidence>
<evidence type="ECO:0000256" key="4">
    <source>
        <dbReference type="ARBA" id="ARBA00023242"/>
    </source>
</evidence>
<reference evidence="6 7" key="1">
    <citation type="submission" date="2014-04" db="EMBL/GenBank/DDBJ databases">
        <authorList>
            <consortium name="DOE Joint Genome Institute"/>
            <person name="Kuo A."/>
            <person name="Kohler A."/>
            <person name="Costa M.D."/>
            <person name="Nagy L.G."/>
            <person name="Floudas D."/>
            <person name="Copeland A."/>
            <person name="Barry K.W."/>
            <person name="Cichocki N."/>
            <person name="Veneault-Fourrey C."/>
            <person name="LaButti K."/>
            <person name="Lindquist E.A."/>
            <person name="Lipzen A."/>
            <person name="Lundell T."/>
            <person name="Morin E."/>
            <person name="Murat C."/>
            <person name="Sun H."/>
            <person name="Tunlid A."/>
            <person name="Henrissat B."/>
            <person name="Grigoriev I.V."/>
            <person name="Hibbett D.S."/>
            <person name="Martin F."/>
            <person name="Nordberg H.P."/>
            <person name="Cantor M.N."/>
            <person name="Hua S.X."/>
        </authorList>
    </citation>
    <scope>NUCLEOTIDE SEQUENCE [LARGE SCALE GENOMIC DNA]</scope>
    <source>
        <strain evidence="6 7">441</strain>
    </source>
</reference>
<feature type="compositionally biased region" description="Acidic residues" evidence="5">
    <location>
        <begin position="1100"/>
        <end position="1117"/>
    </location>
</feature>
<dbReference type="HOGENOM" id="CLU_233852_0_0_1"/>
<dbReference type="GO" id="GO:0071013">
    <property type="term" value="C:catalytic step 2 spliceosome"/>
    <property type="evidence" value="ECO:0007669"/>
    <property type="project" value="TreeGrafter"/>
</dbReference>
<protein>
    <submittedName>
        <fullName evidence="6">Uncharacterized protein</fullName>
    </submittedName>
</protein>
<dbReference type="HAMAP" id="MF_01384">
    <property type="entry name" value="UreD"/>
    <property type="match status" value="1"/>
</dbReference>
<sequence length="2004" mass="221269">MAVSIRARRQASSCGAKAGGHHRRGHSCQTVKTFPAVDRSNESMSAPSFPSFTPSFSSFPDLPDPGPSKRTTSPDPATVQRDHPDEAYQRNKTDRSNWRDRKVDKEKKSKREKHIPHHPETTRRSSWVKDIVFHDERNKQDEDRRLAVQDHSQWSFFSDRKGDPLNITYGGIHAGDLPKYRPVNPLGGSPDSEVEKLRVVWRVAVVFQEAGFYERATALFQAQAELTFEVPQSLYGLPIETQLEALEEFWESEVPRVGEVGAKGWSAWTSSGRPEMSASGEENIKMDIDIKPSKDPFSSWYNDEVRADRLLRTPTRSTTERAVSDPYSTVLFSDIRPLLLSLTTQRAKSFFRLMWLALLGLHIPGFSRSLAGDAWDRWSYTFFTSPACLSSIFPERGFARQFLADSHSGILIGKEREYSSAFGPIKEWSLNVFGPLEWVGKDQWRMWTARNVEGANREFARAIFNQLRCGTEDHEWDIYALAFEAAASVKQALKLSRSFLSTARESLAHWAAHARLERLRGRIEDARKVYQTVLIAVRRPPTHGFVGQLWWDWAEMEWLSGDQEVALRVVMRAGNVDGSGGMMVLRAKRNLEDIINASHERWKDREAWIKLRAVIELLAASSPASALAIFDTQPASGFRTSAEQQESLTVASLLMLYDHSSILRNPTPPAILRDRLQVALETYPNNTIILGMFLEAEKGYGLWGRVRNQSSQVNKEKDIVRRVTEVWVAAWEKGRWEREIERTRAGLFAAAESDRTKNSSIIWRIIMEFEIRAGQMQRAKDLLYRAVSECPLSKVVWLPAGDVYGYYPLGLFLDTTDARQASTSANGQDNLCYCPDNPGGYFVGFSFNLMTAVPAPITLQSREEWHDADFDLPEGDHIRSLVVESDKEDEDDGMDWDTELDFGKTGGAKAKAVVSAMAARNGLPGLGSGGMVTIRPPLTCQEEEEEEEDEEGVSTIKVAHLPKATVCRPPPTTIDEDFESAFALPSDLTQLSLAPLPLSHRSSKNSLEWGDKDQTSSSQSSDAYSTLGFADACSSNSASSISLPGTEESDCEENESELEGLVIPLGLFESCQSGKHLKKLLEIKKKTQIADHRVKPAYPDPEDDFETGLVIEDDDDFNPSRLVSAKQPQYPATRSKSVPARAPPPARPPSRLRAARAKSPVNPPISSARQLQRIKLSSSPPPPAPISSRTYKEALVTVPPTSTSTLLSPKPGSLRGQKSHSGLKPPTPPSQRKGLTRKASLSSLMETSTSQAGGSGTVSAVGSSMITKPTRYDAPTAASRAKSHTGSTSRLHALDFMVPPARPSTPSSNPAALRLTMPTSLRVKSRPSLASVFPGSSPNPSPQLTHRATSPIPPRPPSTSSLRKGGASTQMPSSAPSIAPKLLRRPKRQRTYGDGTELDGFDDLPTDREKECKFRVQPRATSRSIINGAPKSSDKEKETGTMRKKGRKDGRSPTPDSSATFTPSINTLRRTGRFELSKISAPTVEPVLRKKKDASSPVLGHTRRKPTLIRHLGAPGGPKVVCGMRWNPLTLRWEGNDQVLRDFDAVVGTSTRPALITHLTGSSIGSPVGSFASGARKVGNMIFDPVRMCWISTLPPDEEEPDVFADLADDEDEEAWETKGGTIRASQQSSITPATQDTSGHRSSIVVTAPSPARSRTRTNSESERNEVNGAQSNKDLIVQDFPASSMVVVPTVENHIAAGHGRITCSLNGVSVVFSELSSTYPLKLLSPRLAHSDVAIVYVMNYGGGLVCGDRIKLQVQAEGGSKLLLLSQGSTKVFKVRSPNRASTRFGNSTDDNPLENNATTQLLDVHVAPTSAVFLLPDPVTCFRSASYTQVQRFHLSKGASMVLLDWFTSGRKSLGEEWEFSRYFSVNEVNVDGRRIAKDVMLLEEPLHDDTVVGTHWPKSRRSLSDRLKPYSCYATLIVCGPLVHGVVAQLEDKLRSLTVLVMVAPPRVLWGMTPVDDGNIFVIRVAGLETEDVKDWLRESLRPLEEVVGIDTYRKAFS</sequence>
<dbReference type="InterPro" id="IPR002669">
    <property type="entry name" value="UreD"/>
</dbReference>
<accession>A0A0C9ZLM9</accession>
<proteinExistence type="inferred from homology"/>
<feature type="compositionally biased region" description="Low complexity" evidence="5">
    <location>
        <begin position="1149"/>
        <end position="1160"/>
    </location>
</feature>
<dbReference type="InterPro" id="IPR013633">
    <property type="entry name" value="NRDE-2"/>
</dbReference>
<evidence type="ECO:0000313" key="6">
    <source>
        <dbReference type="EMBL" id="KIK30371.1"/>
    </source>
</evidence>
<name>A0A0C9ZLM9_9AGAM</name>
<keyword evidence="4" id="KW-0539">Nucleus</keyword>
<feature type="compositionally biased region" description="Low complexity" evidence="5">
    <location>
        <begin position="1247"/>
        <end position="1260"/>
    </location>
</feature>
<feature type="compositionally biased region" description="Polar residues" evidence="5">
    <location>
        <begin position="1454"/>
        <end position="1466"/>
    </location>
</feature>
<evidence type="ECO:0000313" key="7">
    <source>
        <dbReference type="Proteomes" id="UP000054018"/>
    </source>
</evidence>
<reference evidence="7" key="2">
    <citation type="submission" date="2015-01" db="EMBL/GenBank/DDBJ databases">
        <title>Evolutionary Origins and Diversification of the Mycorrhizal Mutualists.</title>
        <authorList>
            <consortium name="DOE Joint Genome Institute"/>
            <consortium name="Mycorrhizal Genomics Consortium"/>
            <person name="Kohler A."/>
            <person name="Kuo A."/>
            <person name="Nagy L.G."/>
            <person name="Floudas D."/>
            <person name="Copeland A."/>
            <person name="Barry K.W."/>
            <person name="Cichocki N."/>
            <person name="Veneault-Fourrey C."/>
            <person name="LaButti K."/>
            <person name="Lindquist E.A."/>
            <person name="Lipzen A."/>
            <person name="Lundell T."/>
            <person name="Morin E."/>
            <person name="Murat C."/>
            <person name="Riley R."/>
            <person name="Ohm R."/>
            <person name="Sun H."/>
            <person name="Tunlid A."/>
            <person name="Henrissat B."/>
            <person name="Grigoriev I.V."/>
            <person name="Hibbett D.S."/>
            <person name="Martin F."/>
        </authorList>
    </citation>
    <scope>NUCLEOTIDE SEQUENCE [LARGE SCALE GENOMIC DNA]</scope>
    <source>
        <strain evidence="7">441</strain>
    </source>
</reference>
<feature type="compositionally biased region" description="Polar residues" evidence="5">
    <location>
        <begin position="1334"/>
        <end position="1348"/>
    </location>
</feature>
<dbReference type="GO" id="GO:0016151">
    <property type="term" value="F:nickel cation binding"/>
    <property type="evidence" value="ECO:0007669"/>
    <property type="project" value="InterPro"/>
</dbReference>
<comment type="subcellular location">
    <subcellularLocation>
        <location evidence="1">Nucleus</location>
    </subcellularLocation>
</comment>
<feature type="compositionally biased region" description="Basic and acidic residues" evidence="5">
    <location>
        <begin position="1405"/>
        <end position="1414"/>
    </location>
</feature>
<dbReference type="EMBL" id="KN833687">
    <property type="protein sequence ID" value="KIK30371.1"/>
    <property type="molecule type" value="Genomic_DNA"/>
</dbReference>
<feature type="region of interest" description="Disordered" evidence="5">
    <location>
        <begin position="1"/>
        <end position="123"/>
    </location>
</feature>
<feature type="compositionally biased region" description="Basic and acidic residues" evidence="5">
    <location>
        <begin position="80"/>
        <end position="109"/>
    </location>
</feature>
<dbReference type="PANTHER" id="PTHR13471">
    <property type="entry name" value="TETRATRICOPEPTIDE-LIKE HELICAL"/>
    <property type="match status" value="1"/>
</dbReference>
<dbReference type="OrthoDB" id="297219at2759"/>
<evidence type="ECO:0000256" key="3">
    <source>
        <dbReference type="ARBA" id="ARBA00023186"/>
    </source>
</evidence>
<dbReference type="PANTHER" id="PTHR13471:SF0">
    <property type="entry name" value="NUCLEAR EXOSOME REGULATOR NRDE2"/>
    <property type="match status" value="1"/>
</dbReference>
<dbReference type="Pfam" id="PF01774">
    <property type="entry name" value="UreD"/>
    <property type="match status" value="1"/>
</dbReference>
<feature type="region of interest" description="Disordered" evidence="5">
    <location>
        <begin position="1318"/>
        <end position="1466"/>
    </location>
</feature>
<dbReference type="Gene3D" id="1.25.40.10">
    <property type="entry name" value="Tetratricopeptide repeat domain"/>
    <property type="match status" value="1"/>
</dbReference>
<keyword evidence="7" id="KW-1185">Reference proteome</keyword>
<evidence type="ECO:0000256" key="1">
    <source>
        <dbReference type="ARBA" id="ARBA00004123"/>
    </source>
</evidence>
<feature type="region of interest" description="Disordered" evidence="5">
    <location>
        <begin position="1092"/>
        <end position="1260"/>
    </location>
</feature>